<name>A0A0A9DZ98_ARUDO</name>
<dbReference type="AlphaFoldDB" id="A0A0A9DZ98"/>
<reference evidence="1" key="1">
    <citation type="submission" date="2014-09" db="EMBL/GenBank/DDBJ databases">
        <authorList>
            <person name="Magalhaes I.L.F."/>
            <person name="Oliveira U."/>
            <person name="Santos F.R."/>
            <person name="Vidigal T.H.D.A."/>
            <person name="Brescovit A.D."/>
            <person name="Santos A.J."/>
        </authorList>
    </citation>
    <scope>NUCLEOTIDE SEQUENCE</scope>
    <source>
        <tissue evidence="1">Shoot tissue taken approximately 20 cm above the soil surface</tissue>
    </source>
</reference>
<protein>
    <submittedName>
        <fullName evidence="1">Uncharacterized protein</fullName>
    </submittedName>
</protein>
<sequence>MNRTTIFSLDVLQQASVAFGSFSAPFRMINVHILDRIRAYFILSQPFATSSSPELAIKSSLDKTD</sequence>
<reference evidence="1" key="2">
    <citation type="journal article" date="2015" name="Data Brief">
        <title>Shoot transcriptome of the giant reed, Arundo donax.</title>
        <authorList>
            <person name="Barrero R.A."/>
            <person name="Guerrero F.D."/>
            <person name="Moolhuijzen P."/>
            <person name="Goolsby J.A."/>
            <person name="Tidwell J."/>
            <person name="Bellgard S.E."/>
            <person name="Bellgard M.I."/>
        </authorList>
    </citation>
    <scope>NUCLEOTIDE SEQUENCE</scope>
    <source>
        <tissue evidence="1">Shoot tissue taken approximately 20 cm above the soil surface</tissue>
    </source>
</reference>
<evidence type="ECO:0000313" key="1">
    <source>
        <dbReference type="EMBL" id="JAD93899.1"/>
    </source>
</evidence>
<organism evidence="1">
    <name type="scientific">Arundo donax</name>
    <name type="common">Giant reed</name>
    <name type="synonym">Donax arundinaceus</name>
    <dbReference type="NCBI Taxonomy" id="35708"/>
    <lineage>
        <taxon>Eukaryota</taxon>
        <taxon>Viridiplantae</taxon>
        <taxon>Streptophyta</taxon>
        <taxon>Embryophyta</taxon>
        <taxon>Tracheophyta</taxon>
        <taxon>Spermatophyta</taxon>
        <taxon>Magnoliopsida</taxon>
        <taxon>Liliopsida</taxon>
        <taxon>Poales</taxon>
        <taxon>Poaceae</taxon>
        <taxon>PACMAD clade</taxon>
        <taxon>Arundinoideae</taxon>
        <taxon>Arundineae</taxon>
        <taxon>Arundo</taxon>
    </lineage>
</organism>
<proteinExistence type="predicted"/>
<dbReference type="EMBL" id="GBRH01203996">
    <property type="protein sequence ID" value="JAD93899.1"/>
    <property type="molecule type" value="Transcribed_RNA"/>
</dbReference>
<accession>A0A0A9DZ98</accession>